<dbReference type="GeneID" id="29557901"/>
<proteinExistence type="predicted"/>
<dbReference type="EMBL" id="BAPF01000054">
    <property type="protein sequence ID" value="GBQ85489.1"/>
    <property type="molecule type" value="Genomic_DNA"/>
</dbReference>
<protein>
    <submittedName>
        <fullName evidence="1">Uncharacterized protein</fullName>
    </submittedName>
</protein>
<name>A0ABQ0PZI0_9PROT</name>
<evidence type="ECO:0000313" key="1">
    <source>
        <dbReference type="EMBL" id="GBQ85489.1"/>
    </source>
</evidence>
<comment type="caution">
    <text evidence="1">The sequence shown here is derived from an EMBL/GenBank/DDBJ whole genome shotgun (WGS) entry which is preliminary data.</text>
</comment>
<gene>
    <name evidence="1" type="ORF">AA14337_3084</name>
</gene>
<dbReference type="Proteomes" id="UP001065047">
    <property type="component" value="Unassembled WGS sequence"/>
</dbReference>
<accession>A0ABQ0PZI0</accession>
<keyword evidence="2" id="KW-1185">Reference proteome</keyword>
<dbReference type="RefSeq" id="WP_061506285.1">
    <property type="nucleotide sequence ID" value="NZ_BAPF01000054.1"/>
</dbReference>
<organism evidence="1 2">
    <name type="scientific">Acetobacter malorum DSM 14337</name>
    <dbReference type="NCBI Taxonomy" id="1307910"/>
    <lineage>
        <taxon>Bacteria</taxon>
        <taxon>Pseudomonadati</taxon>
        <taxon>Pseudomonadota</taxon>
        <taxon>Alphaproteobacteria</taxon>
        <taxon>Acetobacterales</taxon>
        <taxon>Acetobacteraceae</taxon>
        <taxon>Acetobacter</taxon>
    </lineage>
</organism>
<evidence type="ECO:0000313" key="2">
    <source>
        <dbReference type="Proteomes" id="UP001065047"/>
    </source>
</evidence>
<reference evidence="1" key="1">
    <citation type="submission" date="2013-04" db="EMBL/GenBank/DDBJ databases">
        <title>The genome sequencing project of 58 acetic acid bacteria.</title>
        <authorList>
            <person name="Okamoto-Kainuma A."/>
            <person name="Ishikawa M."/>
            <person name="Umino S."/>
            <person name="Koizumi Y."/>
            <person name="Shiwa Y."/>
            <person name="Yoshikawa H."/>
            <person name="Matsutani M."/>
            <person name="Matsushita K."/>
        </authorList>
    </citation>
    <scope>NUCLEOTIDE SEQUENCE</scope>
    <source>
        <strain evidence="1">DSM 14337</strain>
    </source>
</reference>
<sequence>MAAKAKKTYFFVQWVSPEKLGKPSGSMFSTPATFDSSLEDAEERLKFAASKSLVPVDGFIYEVAHRRGLKVTPPGEIGKVDNNVLESLLYEATAHLPRTELPRYSGEKHTITSKPVAGLLLYIDIETPQASVENDIFVVPARLAMQEPDSVFNAYDALDTLLTALPDSAKIRGDKAYEVLIINPEVEKRNTWKREGDHQTPFVSLKDMVVNPFNRTARYEALDEFVALTGKSFDMPPTGRFLAYQEKVAALRKNAA</sequence>